<feature type="domain" description="Transglutaminase-like" evidence="2">
    <location>
        <begin position="179"/>
        <end position="239"/>
    </location>
</feature>
<dbReference type="PANTHER" id="PTHR33490:SF3">
    <property type="entry name" value="CONSERVED INTEGRAL MEMBRANE PROTEIN"/>
    <property type="match status" value="1"/>
</dbReference>
<sequence length="265" mass="30514">MWRKFVISLFAAIYLMTAAFNVFAKDDVIFDKSHLSTGIIRVNYNGQSSSKLKCMVQKQSNAYYYDLASGDSFPLQFGNGEYTIAILENVEGKKYRIIKKDTVNLQLKNQNDVFLTSIKLINWNENADAVKKAKELTRDSKTDMDKVIAIYEYVTRQIAYDNKKISLIGPDYMPVIDEVLKDRKGICYDYCSLFAAMLRSVSVPTKLIMGHKNDIETYHSWNGVYIKEKGKWLTIDTAYDSILLQRNLPVSMIKEDGQYKADKEY</sequence>
<dbReference type="RefSeq" id="WP_242987584.1">
    <property type="nucleotide sequence ID" value="NZ_QPJT01000013.1"/>
</dbReference>
<dbReference type="InterPro" id="IPR038765">
    <property type="entry name" value="Papain-like_cys_pep_sf"/>
</dbReference>
<feature type="chain" id="PRO_5016654381" evidence="1">
    <location>
        <begin position="25"/>
        <end position="265"/>
    </location>
</feature>
<organism evidence="3 4">
    <name type="scientific">Anaerobacterium chartisolvens</name>
    <dbReference type="NCBI Taxonomy" id="1297424"/>
    <lineage>
        <taxon>Bacteria</taxon>
        <taxon>Bacillati</taxon>
        <taxon>Bacillota</taxon>
        <taxon>Clostridia</taxon>
        <taxon>Eubacteriales</taxon>
        <taxon>Oscillospiraceae</taxon>
        <taxon>Anaerobacterium</taxon>
    </lineage>
</organism>
<keyword evidence="4" id="KW-1185">Reference proteome</keyword>
<evidence type="ECO:0000313" key="3">
    <source>
        <dbReference type="EMBL" id="RCX15465.1"/>
    </source>
</evidence>
<dbReference type="Proteomes" id="UP000253034">
    <property type="component" value="Unassembled WGS sequence"/>
</dbReference>
<accession>A0A369B2A0</accession>
<evidence type="ECO:0000256" key="1">
    <source>
        <dbReference type="SAM" id="SignalP"/>
    </source>
</evidence>
<proteinExistence type="predicted"/>
<evidence type="ECO:0000259" key="2">
    <source>
        <dbReference type="SMART" id="SM00460"/>
    </source>
</evidence>
<comment type="caution">
    <text evidence="3">The sequence shown here is derived from an EMBL/GenBank/DDBJ whole genome shotgun (WGS) entry which is preliminary data.</text>
</comment>
<name>A0A369B2A0_9FIRM</name>
<dbReference type="AlphaFoldDB" id="A0A369B2A0"/>
<feature type="signal peptide" evidence="1">
    <location>
        <begin position="1"/>
        <end position="24"/>
    </location>
</feature>
<dbReference type="Gene3D" id="3.10.620.30">
    <property type="match status" value="1"/>
</dbReference>
<dbReference type="SUPFAM" id="SSF54001">
    <property type="entry name" value="Cysteine proteinases"/>
    <property type="match status" value="1"/>
</dbReference>
<dbReference type="EMBL" id="QPJT01000013">
    <property type="protein sequence ID" value="RCX15465.1"/>
    <property type="molecule type" value="Genomic_DNA"/>
</dbReference>
<protein>
    <submittedName>
        <fullName evidence="3">Transglutaminase superfamily protein</fullName>
    </submittedName>
</protein>
<dbReference type="InterPro" id="IPR002931">
    <property type="entry name" value="Transglutaminase-like"/>
</dbReference>
<dbReference type="Pfam" id="PF01841">
    <property type="entry name" value="Transglut_core"/>
    <property type="match status" value="1"/>
</dbReference>
<gene>
    <name evidence="3" type="ORF">DFR58_11346</name>
</gene>
<reference evidence="3 4" key="1">
    <citation type="submission" date="2018-07" db="EMBL/GenBank/DDBJ databases">
        <title>Genomic Encyclopedia of Type Strains, Phase IV (KMG-IV): sequencing the most valuable type-strain genomes for metagenomic binning, comparative biology and taxonomic classification.</title>
        <authorList>
            <person name="Goeker M."/>
        </authorList>
    </citation>
    <scope>NUCLEOTIDE SEQUENCE [LARGE SCALE GENOMIC DNA]</scope>
    <source>
        <strain evidence="3 4">DSM 27016</strain>
    </source>
</reference>
<keyword evidence="1" id="KW-0732">Signal</keyword>
<dbReference type="SMART" id="SM00460">
    <property type="entry name" value="TGc"/>
    <property type="match status" value="1"/>
</dbReference>
<evidence type="ECO:0000313" key="4">
    <source>
        <dbReference type="Proteomes" id="UP000253034"/>
    </source>
</evidence>
<dbReference type="PANTHER" id="PTHR33490">
    <property type="entry name" value="BLR5614 PROTEIN-RELATED"/>
    <property type="match status" value="1"/>
</dbReference>